<protein>
    <submittedName>
        <fullName evidence="1">Uncharacterized protein</fullName>
    </submittedName>
</protein>
<evidence type="ECO:0000313" key="1">
    <source>
        <dbReference type="EMBL" id="JAN73078.1"/>
    </source>
</evidence>
<name>A0A0P6BRS7_9CRUS</name>
<proteinExistence type="predicted"/>
<dbReference type="AlphaFoldDB" id="A0A0P6BRS7"/>
<dbReference type="EMBL" id="GDIQ01021659">
    <property type="protein sequence ID" value="JAN73078.1"/>
    <property type="molecule type" value="Transcribed_RNA"/>
</dbReference>
<accession>A0A0P6BRS7</accession>
<reference evidence="1" key="1">
    <citation type="submission" date="2015-10" db="EMBL/GenBank/DDBJ databases">
        <title>EvidentialGene: Evidence-directed Construction of Complete mRNA Transcriptomes without Genomes.</title>
        <authorList>
            <person name="Gilbert D.G."/>
        </authorList>
    </citation>
    <scope>NUCLEOTIDE SEQUENCE</scope>
</reference>
<organism evidence="1">
    <name type="scientific">Daphnia magna</name>
    <dbReference type="NCBI Taxonomy" id="35525"/>
    <lineage>
        <taxon>Eukaryota</taxon>
        <taxon>Metazoa</taxon>
        <taxon>Ecdysozoa</taxon>
        <taxon>Arthropoda</taxon>
        <taxon>Crustacea</taxon>
        <taxon>Branchiopoda</taxon>
        <taxon>Diplostraca</taxon>
        <taxon>Cladocera</taxon>
        <taxon>Anomopoda</taxon>
        <taxon>Daphniidae</taxon>
        <taxon>Daphnia</taxon>
    </lineage>
</organism>
<sequence length="68" mass="7929">MHVSISLGSEFMDLLYYRGCCCKSIVTDEIPRMHHTHKRRIEINALSPPVPPKYRLACFQPEWIGVTR</sequence>